<keyword evidence="2" id="KW-0175">Coiled coil</keyword>
<feature type="compositionally biased region" description="Polar residues" evidence="3">
    <location>
        <begin position="1455"/>
        <end position="1476"/>
    </location>
</feature>
<dbReference type="OrthoDB" id="192611at2759"/>
<keyword evidence="6" id="KW-1185">Reference proteome</keyword>
<evidence type="ECO:0000313" key="5">
    <source>
        <dbReference type="EMBL" id="CAH1250804.1"/>
    </source>
</evidence>
<dbReference type="PANTHER" id="PTHR12000:SF42">
    <property type="entry name" value="LEGUMAIN"/>
    <property type="match status" value="1"/>
</dbReference>
<dbReference type="PANTHER" id="PTHR12000">
    <property type="entry name" value="HEMOGLOBINASE FAMILY MEMBER"/>
    <property type="match status" value="1"/>
</dbReference>
<dbReference type="GO" id="GO:0005773">
    <property type="term" value="C:vacuole"/>
    <property type="evidence" value="ECO:0007669"/>
    <property type="project" value="GOC"/>
</dbReference>
<evidence type="ECO:0000256" key="1">
    <source>
        <dbReference type="ARBA" id="ARBA00009941"/>
    </source>
</evidence>
<dbReference type="InterPro" id="IPR001096">
    <property type="entry name" value="Peptidase_C13"/>
</dbReference>
<evidence type="ECO:0000259" key="4">
    <source>
        <dbReference type="Pfam" id="PF20985"/>
    </source>
</evidence>
<sequence length="1498" mass="171792">MWSKILCPTTADVCHAYQILHRNGIPDERIVVMMADDLAHNIRNPTKGIIINHPDGKDVYHGVPKDYTRFDVTAKNFLRVLKGDREGVAGIGSGKVIQSGPHDNVFVYYTDHGAPGIVAMPHGGMLHADDLGPHDNVFVYYTDHGAPGIVAMPHGGMLHADDLVTTLKEMHQENKFSKLVFYLESCESGSMFDKLLPDNINIFATTAANGKESSYACYMDKKRKTYLGDLYSVNWMEDTDVESVQKETLQQQFEKVKMLTNRSHVQEYGDMNLKNDIIGQYQGTVNYPSTPLPAYRQVPHDAVPSPDVPLAILNLRLETAESEEERQAVLAELKEELNLRTSIAQTMRDIVTMVTDDADVAEDILVNHHRDITARTCYKAAVNYFHDKCYDLSQHEHALRHMYALVNLCEEQVPLDSTNWHLYNKQIKCTRTRNALCAERTFAEAEAEAHQEEITKNNKRAEKRKIAQDVKRRIEEVQKVKNKDVAVTYGSTDSLNARRIRRLAEEFETREEAEERTQKRKLLEEQGRRKPKKRLGNFEAWAEFDKERLKQEVESYEDGAKINWTQLALKYDIKQQDGKHVANVGQLLKLWLEKEQIDIQRFHSQPASVRRARMKLGGGTDITVPKKRTEKQISEQLRIMIRDGEVPIGEFVVPKKYKKYFLNRETNKIQTKIVTVEGRKQPLLHIRQNLMMSQQPFMRDPTDYDNMTEDDLRKRMEDLGEYKEEESMEAMKHRLRSIQTRRHLMYWEDGATLANHGYIVYLVATLYDEAIYLTDPEYHKKFNIRQSVQSKVEQPQLYIIARSKSSDAEQLLYVQTRRDDLPSLSIPIAAPDGREYIDILRFFKGDNPSRQFAWGNQRGGHYPCLCDVDIRGVDSYWAGCHVCNPALSIQDRQDFILEGPVTAVKASSSVPDPFSKLSKEEMKDELTYRGAVPYEQVEKMTKKELEQETKTMLRGIKRMPALLQPQPTQSLQELNIQHLEAPAGESMHDILNHTKNVLEELVHHVPKEVADKINTVKETILGDKDTVRASDMRYCLLVLVQELRQQGIASPVVMELLSTLAEVQGLSYAPASERNMRNVYRMSNVAFKHHILLRECFPGPLKTMTKRRMWGGYIHSLRDHTPVVYRVAPISSLLAENEERQFSSFKRITKTTANYARPDHITSNLFVRFFFHQSQESNRHQENKISEVAKLLPRERTRISAALMIKYKRDAQTHCERVPDFLRRGYGTHWHMEEGDVVFHDSPSEDPPSHPAGPALHHFRSMSIKGEHEYLKQEWEKCLQEGVAMPICKVWIYNGQNLANRVSTPFLDEGFEFTVQRFSYLKEKTQDEEDTEEDEYMEKEDEVTQDDLDKGEDGEDEEIIRMDRLDPEPELEDFEDDITSTLETGVQVADNQTVMSPRIPLKVLQPGQSPSRIRMETREETACSTSTPTGTPPKTPVQEAAFTRNSARNGDGHRSSVTTPSSAGRENLRGTVTMTPPATPSFCPKDKSSVTAAMDSVC</sequence>
<protein>
    <submittedName>
        <fullName evidence="5">LGMN protein</fullName>
    </submittedName>
</protein>
<proteinExistence type="inferred from homology"/>
<evidence type="ECO:0000256" key="2">
    <source>
        <dbReference type="SAM" id="Coils"/>
    </source>
</evidence>
<feature type="compositionally biased region" description="Acidic residues" evidence="3">
    <location>
        <begin position="1326"/>
        <end position="1354"/>
    </location>
</feature>
<feature type="region of interest" description="Disordered" evidence="3">
    <location>
        <begin position="508"/>
        <end position="529"/>
    </location>
</feature>
<dbReference type="GO" id="GO:0006624">
    <property type="term" value="P:vacuolar protein processing"/>
    <property type="evidence" value="ECO:0007669"/>
    <property type="project" value="TreeGrafter"/>
</dbReference>
<feature type="region of interest" description="Disordered" evidence="3">
    <location>
        <begin position="1324"/>
        <end position="1354"/>
    </location>
</feature>
<dbReference type="Gene3D" id="1.10.132.130">
    <property type="match status" value="1"/>
</dbReference>
<name>A0A8J9ZAJ9_BRALA</name>
<dbReference type="CDD" id="cd21115">
    <property type="entry name" value="legumain_C"/>
    <property type="match status" value="1"/>
</dbReference>
<feature type="compositionally biased region" description="Basic and acidic residues" evidence="3">
    <location>
        <begin position="513"/>
        <end position="528"/>
    </location>
</feature>
<dbReference type="PRINTS" id="PR00776">
    <property type="entry name" value="HEMOGLOBNASE"/>
</dbReference>
<reference evidence="5" key="1">
    <citation type="submission" date="2022-01" db="EMBL/GenBank/DDBJ databases">
        <authorList>
            <person name="Braso-Vives M."/>
        </authorList>
    </citation>
    <scope>NUCLEOTIDE SEQUENCE</scope>
</reference>
<dbReference type="Pfam" id="PF01650">
    <property type="entry name" value="Peptidase_C13"/>
    <property type="match status" value="2"/>
</dbReference>
<feature type="coiled-coil region" evidence="2">
    <location>
        <begin position="433"/>
        <end position="464"/>
    </location>
</feature>
<dbReference type="InterPro" id="IPR046427">
    <property type="entry name" value="Legumain_prodom_sf"/>
</dbReference>
<organism evidence="5 6">
    <name type="scientific">Branchiostoma lanceolatum</name>
    <name type="common">Common lancelet</name>
    <name type="synonym">Amphioxus lanceolatum</name>
    <dbReference type="NCBI Taxonomy" id="7740"/>
    <lineage>
        <taxon>Eukaryota</taxon>
        <taxon>Metazoa</taxon>
        <taxon>Chordata</taxon>
        <taxon>Cephalochordata</taxon>
        <taxon>Leptocardii</taxon>
        <taxon>Amphioxiformes</taxon>
        <taxon>Branchiostomatidae</taxon>
        <taxon>Branchiostoma</taxon>
    </lineage>
</organism>
<evidence type="ECO:0000313" key="6">
    <source>
        <dbReference type="Proteomes" id="UP000838412"/>
    </source>
</evidence>
<feature type="domain" description="Legumain prodomain" evidence="4">
    <location>
        <begin position="332"/>
        <end position="416"/>
    </location>
</feature>
<dbReference type="Proteomes" id="UP000838412">
    <property type="component" value="Chromosome 18"/>
</dbReference>
<feature type="region of interest" description="Disordered" evidence="3">
    <location>
        <begin position="1442"/>
        <end position="1498"/>
    </location>
</feature>
<evidence type="ECO:0000256" key="3">
    <source>
        <dbReference type="SAM" id="MobiDB-lite"/>
    </source>
</evidence>
<dbReference type="InterPro" id="IPR048501">
    <property type="entry name" value="Legum_prodom"/>
</dbReference>
<dbReference type="EMBL" id="OV696703">
    <property type="protein sequence ID" value="CAH1250804.1"/>
    <property type="molecule type" value="Genomic_DNA"/>
</dbReference>
<accession>A0A8J9ZAJ9</accession>
<dbReference type="GO" id="GO:0051603">
    <property type="term" value="P:proteolysis involved in protein catabolic process"/>
    <property type="evidence" value="ECO:0007669"/>
    <property type="project" value="TreeGrafter"/>
</dbReference>
<gene>
    <name evidence="5" type="primary">LGMN</name>
    <name evidence="5" type="ORF">BLAG_LOCUS11403</name>
</gene>
<dbReference type="GO" id="GO:0004197">
    <property type="term" value="F:cysteine-type endopeptidase activity"/>
    <property type="evidence" value="ECO:0007669"/>
    <property type="project" value="TreeGrafter"/>
</dbReference>
<dbReference type="Pfam" id="PF20985">
    <property type="entry name" value="Legum_prodom"/>
    <property type="match status" value="1"/>
</dbReference>
<comment type="similarity">
    <text evidence="1">Belongs to the peptidase C13 family.</text>
</comment>
<dbReference type="Gene3D" id="3.40.50.1460">
    <property type="match status" value="2"/>
</dbReference>